<feature type="region of interest" description="Disordered" evidence="1">
    <location>
        <begin position="80"/>
        <end position="118"/>
    </location>
</feature>
<feature type="transmembrane region" description="Helical" evidence="2">
    <location>
        <begin position="58"/>
        <end position="79"/>
    </location>
</feature>
<dbReference type="RefSeq" id="WP_388114405.1">
    <property type="nucleotide sequence ID" value="NZ_JBIAHM010000020.1"/>
</dbReference>
<feature type="compositionally biased region" description="Polar residues" evidence="1">
    <location>
        <begin position="103"/>
        <end position="112"/>
    </location>
</feature>
<keyword evidence="2" id="KW-0472">Membrane</keyword>
<evidence type="ECO:0008006" key="5">
    <source>
        <dbReference type="Google" id="ProtNLM"/>
    </source>
</evidence>
<sequence>MIEQDLGSGVPPDSVEQRLRDALRARADSVDLSALRPAVPPTARARLRVTALTPVRRAAVAVLVVAAVVVGILFAATHLDHRTPVGPARPPSVSPSPGDMNASPDSPGSNAVTAVPHP</sequence>
<reference evidence="3 4" key="1">
    <citation type="submission" date="2024-10" db="EMBL/GenBank/DDBJ databases">
        <title>The Natural Products Discovery Center: Release of the First 8490 Sequenced Strains for Exploring Actinobacteria Biosynthetic Diversity.</title>
        <authorList>
            <person name="Kalkreuter E."/>
            <person name="Kautsar S.A."/>
            <person name="Yang D."/>
            <person name="Bader C.D."/>
            <person name="Teijaro C.N."/>
            <person name="Fluegel L."/>
            <person name="Davis C.M."/>
            <person name="Simpson J.R."/>
            <person name="Lauterbach L."/>
            <person name="Steele A.D."/>
            <person name="Gui C."/>
            <person name="Meng S."/>
            <person name="Li G."/>
            <person name="Viehrig K."/>
            <person name="Ye F."/>
            <person name="Su P."/>
            <person name="Kiefer A.F."/>
            <person name="Nichols A."/>
            <person name="Cepeda A.J."/>
            <person name="Yan W."/>
            <person name="Fan B."/>
            <person name="Jiang Y."/>
            <person name="Adhikari A."/>
            <person name="Zheng C.-J."/>
            <person name="Schuster L."/>
            <person name="Cowan T.M."/>
            <person name="Smanski M.J."/>
            <person name="Chevrette M.G."/>
            <person name="De Carvalho L.P.S."/>
            <person name="Shen B."/>
        </authorList>
    </citation>
    <scope>NUCLEOTIDE SEQUENCE [LARGE SCALE GENOMIC DNA]</scope>
    <source>
        <strain evidence="3 4">NPDC006488</strain>
    </source>
</reference>
<name>A0ABW6MIV8_9ACTN</name>
<comment type="caution">
    <text evidence="3">The sequence shown here is derived from an EMBL/GenBank/DDBJ whole genome shotgun (WGS) entry which is preliminary data.</text>
</comment>
<dbReference type="Proteomes" id="UP001601303">
    <property type="component" value="Unassembled WGS sequence"/>
</dbReference>
<accession>A0ABW6MIV8</accession>
<evidence type="ECO:0000256" key="1">
    <source>
        <dbReference type="SAM" id="MobiDB-lite"/>
    </source>
</evidence>
<gene>
    <name evidence="3" type="ORF">ACFYNQ_44830</name>
</gene>
<keyword evidence="2" id="KW-1133">Transmembrane helix</keyword>
<evidence type="ECO:0000313" key="4">
    <source>
        <dbReference type="Proteomes" id="UP001601303"/>
    </source>
</evidence>
<proteinExistence type="predicted"/>
<organism evidence="3 4">
    <name type="scientific">Streptomyces hokutonensis</name>
    <dbReference type="NCBI Taxonomy" id="1306990"/>
    <lineage>
        <taxon>Bacteria</taxon>
        <taxon>Bacillati</taxon>
        <taxon>Actinomycetota</taxon>
        <taxon>Actinomycetes</taxon>
        <taxon>Kitasatosporales</taxon>
        <taxon>Streptomycetaceae</taxon>
        <taxon>Streptomyces</taxon>
    </lineage>
</organism>
<dbReference type="EMBL" id="JBIAHM010000020">
    <property type="protein sequence ID" value="MFE9605654.1"/>
    <property type="molecule type" value="Genomic_DNA"/>
</dbReference>
<evidence type="ECO:0000313" key="3">
    <source>
        <dbReference type="EMBL" id="MFE9605654.1"/>
    </source>
</evidence>
<keyword evidence="4" id="KW-1185">Reference proteome</keyword>
<evidence type="ECO:0000256" key="2">
    <source>
        <dbReference type="SAM" id="Phobius"/>
    </source>
</evidence>
<protein>
    <recommendedName>
        <fullName evidence="5">DUF3040 domain-containing protein</fullName>
    </recommendedName>
</protein>
<keyword evidence="2" id="KW-0812">Transmembrane</keyword>